<dbReference type="EMBL" id="JAJAGO010000013">
    <property type="protein sequence ID" value="MCT2593326.1"/>
    <property type="molecule type" value="Genomic_DNA"/>
</dbReference>
<dbReference type="RefSeq" id="WP_260220685.1">
    <property type="nucleotide sequence ID" value="NZ_JAJAGO010000013.1"/>
</dbReference>
<evidence type="ECO:0000313" key="2">
    <source>
        <dbReference type="EMBL" id="MCT2593326.1"/>
    </source>
</evidence>
<evidence type="ECO:0000259" key="1">
    <source>
        <dbReference type="Pfam" id="PF04149"/>
    </source>
</evidence>
<name>A0ABT2JZP3_9ACTN</name>
<gene>
    <name evidence="2" type="ORF">LHJ74_26050</name>
</gene>
<evidence type="ECO:0000313" key="3">
    <source>
        <dbReference type="Proteomes" id="UP001156389"/>
    </source>
</evidence>
<dbReference type="Proteomes" id="UP001156389">
    <property type="component" value="Unassembled WGS sequence"/>
</dbReference>
<dbReference type="Pfam" id="PF04149">
    <property type="entry name" value="DUF397"/>
    <property type="match status" value="1"/>
</dbReference>
<keyword evidence="3" id="KW-1185">Reference proteome</keyword>
<protein>
    <submittedName>
        <fullName evidence="2">DUF397 domain-containing protein</fullName>
    </submittedName>
</protein>
<proteinExistence type="predicted"/>
<reference evidence="2 3" key="1">
    <citation type="submission" date="2021-10" db="EMBL/GenBank/DDBJ databases">
        <title>Streptomyces gossypii sp. nov., isolated from soil collected from cotton field.</title>
        <authorList>
            <person name="Ge X."/>
            <person name="Chen X."/>
            <person name="Liu W."/>
        </authorList>
    </citation>
    <scope>NUCLEOTIDE SEQUENCE [LARGE SCALE GENOMIC DNA]</scope>
    <source>
        <strain evidence="2 3">N2-109</strain>
    </source>
</reference>
<organism evidence="2 3">
    <name type="scientific">Streptomyces gossypii</name>
    <dbReference type="NCBI Taxonomy" id="2883101"/>
    <lineage>
        <taxon>Bacteria</taxon>
        <taxon>Bacillati</taxon>
        <taxon>Actinomycetota</taxon>
        <taxon>Actinomycetes</taxon>
        <taxon>Kitasatosporales</taxon>
        <taxon>Streptomycetaceae</taxon>
        <taxon>Streptomyces</taxon>
    </lineage>
</organism>
<comment type="caution">
    <text evidence="2">The sequence shown here is derived from an EMBL/GenBank/DDBJ whole genome shotgun (WGS) entry which is preliminary data.</text>
</comment>
<dbReference type="InterPro" id="IPR007278">
    <property type="entry name" value="DUF397"/>
</dbReference>
<sequence length="79" mass="8295">MTPHNRNLMAPDLAGVADWFTSSYSNGGGNCVEAADLIQTTYGAVALRDSKDPAGPALLFPSDAFASFVADVREGRFDG</sequence>
<accession>A0ABT2JZP3</accession>
<feature type="domain" description="DUF397" evidence="1">
    <location>
        <begin position="17"/>
        <end position="73"/>
    </location>
</feature>